<feature type="domain" description="Cytidylate kinase" evidence="9">
    <location>
        <begin position="16"/>
        <end position="228"/>
    </location>
</feature>
<evidence type="ECO:0000313" key="10">
    <source>
        <dbReference type="EMBL" id="CAE6704082.1"/>
    </source>
</evidence>
<keyword evidence="4 8" id="KW-0418">Kinase</keyword>
<keyword evidence="11" id="KW-1185">Reference proteome</keyword>
<evidence type="ECO:0000256" key="5">
    <source>
        <dbReference type="ARBA" id="ARBA00022840"/>
    </source>
</evidence>
<dbReference type="RefSeq" id="WP_213040700.1">
    <property type="nucleotide sequence ID" value="NZ_CAJNBJ010000001.1"/>
</dbReference>
<evidence type="ECO:0000256" key="7">
    <source>
        <dbReference type="ARBA" id="ARBA00048478"/>
    </source>
</evidence>
<feature type="binding site" evidence="8">
    <location>
        <begin position="20"/>
        <end position="28"/>
    </location>
    <ligand>
        <name>ATP</name>
        <dbReference type="ChEBI" id="CHEBI:30616"/>
    </ligand>
</feature>
<keyword evidence="2 8" id="KW-0808">Transferase</keyword>
<dbReference type="CDD" id="cd02020">
    <property type="entry name" value="CMPK"/>
    <property type="match status" value="1"/>
</dbReference>
<dbReference type="InterPro" id="IPR027417">
    <property type="entry name" value="P-loop_NTPase"/>
</dbReference>
<comment type="catalytic activity">
    <reaction evidence="7 8">
        <text>CMP + ATP = CDP + ADP</text>
        <dbReference type="Rhea" id="RHEA:11600"/>
        <dbReference type="ChEBI" id="CHEBI:30616"/>
        <dbReference type="ChEBI" id="CHEBI:58069"/>
        <dbReference type="ChEBI" id="CHEBI:60377"/>
        <dbReference type="ChEBI" id="CHEBI:456216"/>
        <dbReference type="EC" id="2.7.4.25"/>
    </reaction>
</comment>
<dbReference type="GO" id="GO:0016301">
    <property type="term" value="F:kinase activity"/>
    <property type="evidence" value="ECO:0007669"/>
    <property type="project" value="UniProtKB-KW"/>
</dbReference>
<evidence type="ECO:0000256" key="2">
    <source>
        <dbReference type="ARBA" id="ARBA00022679"/>
    </source>
</evidence>
<evidence type="ECO:0000256" key="3">
    <source>
        <dbReference type="ARBA" id="ARBA00022741"/>
    </source>
</evidence>
<proteinExistence type="inferred from homology"/>
<evidence type="ECO:0000256" key="8">
    <source>
        <dbReference type="HAMAP-Rule" id="MF_00238"/>
    </source>
</evidence>
<keyword evidence="8" id="KW-0963">Cytoplasm</keyword>
<dbReference type="EC" id="2.7.4.25" evidence="8"/>
<dbReference type="Gene3D" id="3.40.50.300">
    <property type="entry name" value="P-loop containing nucleotide triphosphate hydrolases"/>
    <property type="match status" value="1"/>
</dbReference>
<comment type="subcellular location">
    <subcellularLocation>
        <location evidence="8">Cytoplasm</location>
    </subcellularLocation>
</comment>
<name>A0ABN7KRD2_9BACT</name>
<keyword evidence="3 8" id="KW-0547">Nucleotide-binding</keyword>
<organism evidence="10 11">
    <name type="scientific">Nitrospira defluvii</name>
    <dbReference type="NCBI Taxonomy" id="330214"/>
    <lineage>
        <taxon>Bacteria</taxon>
        <taxon>Pseudomonadati</taxon>
        <taxon>Nitrospirota</taxon>
        <taxon>Nitrospiria</taxon>
        <taxon>Nitrospirales</taxon>
        <taxon>Nitrospiraceae</taxon>
        <taxon>Nitrospira</taxon>
    </lineage>
</organism>
<dbReference type="HAMAP" id="MF_00238">
    <property type="entry name" value="Cytidyl_kinase_type1"/>
    <property type="match status" value="1"/>
</dbReference>
<protein>
    <recommendedName>
        <fullName evidence="8">Cytidylate kinase</fullName>
        <shortName evidence="8">CK</shortName>
        <ecNumber evidence="8">2.7.4.25</ecNumber>
    </recommendedName>
    <alternativeName>
        <fullName evidence="8">Cytidine monophosphate kinase</fullName>
        <shortName evidence="8">CMP kinase</shortName>
    </alternativeName>
</protein>
<accession>A0ABN7KRD2</accession>
<dbReference type="Pfam" id="PF02224">
    <property type="entry name" value="Cytidylate_kin"/>
    <property type="match status" value="1"/>
</dbReference>
<dbReference type="InterPro" id="IPR003136">
    <property type="entry name" value="Cytidylate_kin"/>
</dbReference>
<evidence type="ECO:0000313" key="11">
    <source>
        <dbReference type="Proteomes" id="UP000675880"/>
    </source>
</evidence>
<evidence type="ECO:0000256" key="4">
    <source>
        <dbReference type="ARBA" id="ARBA00022777"/>
    </source>
</evidence>
<dbReference type="InterPro" id="IPR011994">
    <property type="entry name" value="Cytidylate_kinase_dom"/>
</dbReference>
<reference evidence="10 11" key="1">
    <citation type="submission" date="2021-02" db="EMBL/GenBank/DDBJ databases">
        <authorList>
            <person name="Han P."/>
        </authorList>
    </citation>
    <scope>NUCLEOTIDE SEQUENCE [LARGE SCALE GENOMIC DNA]</scope>
    <source>
        <strain evidence="10">Candidatus Nitrospira sp. ZN2</strain>
    </source>
</reference>
<keyword evidence="5 8" id="KW-0067">ATP-binding</keyword>
<sequence length="232" mass="24929">MSEGTDVNRGKRGLIIAIDGPAGVGKSTVARLLARQLGYLYLDTGALYRAIAWKVQDMGVSPEDQRAIAGLLPKTILHMACGPEQSHVLLDGRDITGELRTPAVTALASVVSAIPAVREWLLPVQRKIGAEGCVVAEGRDIGTKVFPQADVKFFLEADAEVRATRRHRELVAAGHSVQFDQTKRDLTGRDDRDRSRTVAPLIPAPDAECIDTSSMSVDAVVAHMMAVVAARL</sequence>
<gene>
    <name evidence="8 10" type="primary">cmk</name>
    <name evidence="10" type="ORF">NSPZN2_10881</name>
</gene>
<comment type="catalytic activity">
    <reaction evidence="6 8">
        <text>dCMP + ATP = dCDP + ADP</text>
        <dbReference type="Rhea" id="RHEA:25094"/>
        <dbReference type="ChEBI" id="CHEBI:30616"/>
        <dbReference type="ChEBI" id="CHEBI:57566"/>
        <dbReference type="ChEBI" id="CHEBI:58593"/>
        <dbReference type="ChEBI" id="CHEBI:456216"/>
        <dbReference type="EC" id="2.7.4.25"/>
    </reaction>
</comment>
<dbReference type="EMBL" id="CAJNBJ010000001">
    <property type="protein sequence ID" value="CAE6704082.1"/>
    <property type="molecule type" value="Genomic_DNA"/>
</dbReference>
<comment type="caution">
    <text evidence="10">The sequence shown here is derived from an EMBL/GenBank/DDBJ whole genome shotgun (WGS) entry which is preliminary data.</text>
</comment>
<comment type="similarity">
    <text evidence="1 8">Belongs to the cytidylate kinase family. Type 1 subfamily.</text>
</comment>
<dbReference type="SUPFAM" id="SSF52540">
    <property type="entry name" value="P-loop containing nucleoside triphosphate hydrolases"/>
    <property type="match status" value="1"/>
</dbReference>
<evidence type="ECO:0000259" key="9">
    <source>
        <dbReference type="Pfam" id="PF02224"/>
    </source>
</evidence>
<evidence type="ECO:0000256" key="1">
    <source>
        <dbReference type="ARBA" id="ARBA00009427"/>
    </source>
</evidence>
<dbReference type="NCBIfam" id="TIGR00017">
    <property type="entry name" value="cmk"/>
    <property type="match status" value="1"/>
</dbReference>
<evidence type="ECO:0000256" key="6">
    <source>
        <dbReference type="ARBA" id="ARBA00047615"/>
    </source>
</evidence>
<dbReference type="Proteomes" id="UP000675880">
    <property type="component" value="Unassembled WGS sequence"/>
</dbReference>